<keyword evidence="3" id="KW-1185">Reference proteome</keyword>
<feature type="signal peptide" evidence="1">
    <location>
        <begin position="1"/>
        <end position="27"/>
    </location>
</feature>
<evidence type="ECO:0000256" key="1">
    <source>
        <dbReference type="SAM" id="SignalP"/>
    </source>
</evidence>
<name>A0ABT1E2K4_9ACTN</name>
<keyword evidence="1" id="KW-0732">Signal</keyword>
<comment type="caution">
    <text evidence="2">The sequence shown here is derived from an EMBL/GenBank/DDBJ whole genome shotgun (WGS) entry which is preliminary data.</text>
</comment>
<proteinExistence type="predicted"/>
<gene>
    <name evidence="2" type="ORF">M1L60_42805</name>
</gene>
<dbReference type="Proteomes" id="UP001523369">
    <property type="component" value="Unassembled WGS sequence"/>
</dbReference>
<evidence type="ECO:0000313" key="2">
    <source>
        <dbReference type="EMBL" id="MCO8277328.1"/>
    </source>
</evidence>
<organism evidence="2 3">
    <name type="scientific">Paractinoplanes aksuensis</name>
    <dbReference type="NCBI Taxonomy" id="2939490"/>
    <lineage>
        <taxon>Bacteria</taxon>
        <taxon>Bacillati</taxon>
        <taxon>Actinomycetota</taxon>
        <taxon>Actinomycetes</taxon>
        <taxon>Micromonosporales</taxon>
        <taxon>Micromonosporaceae</taxon>
        <taxon>Paractinoplanes</taxon>
    </lineage>
</organism>
<evidence type="ECO:0000313" key="3">
    <source>
        <dbReference type="Proteomes" id="UP001523369"/>
    </source>
</evidence>
<sequence length="303" mass="31872">MIRKIGTALAIAAGAIAAVGVAAPASAANGDKVIDTGEVVVWKDANLTGQFYDFGTTVPAYPSVTAVNFDNCPNLNNDKWFVNPDETARKPTATANGLEFNSTDLIHRNVAGTLSTDDLDPGTYTASPTPDQPSFFSVEVFGGTSDSYGTLRWDPATGLWSMTVPPSRPNPGYYDDVDPSVVVTQAGKSKNVVRFGVGYTNNPAGTVTTVVSDVTFQGVTYKLDCKNLPAFGTPPATTTAIDNNGSSIVNYSNSYVRAYANANYTGTYIQLLPYGQAIGTLSYAYSTLGTLDNALSSHRVAGP</sequence>
<protein>
    <submittedName>
        <fullName evidence="2">Peptidase inhibitor family I36 protein</fullName>
    </submittedName>
</protein>
<feature type="chain" id="PRO_5045408256" evidence="1">
    <location>
        <begin position="28"/>
        <end position="303"/>
    </location>
</feature>
<accession>A0ABT1E2K4</accession>
<dbReference type="RefSeq" id="WP_253243347.1">
    <property type="nucleotide sequence ID" value="NZ_JAMYJR010000056.1"/>
</dbReference>
<dbReference type="EMBL" id="JAMYJR010000056">
    <property type="protein sequence ID" value="MCO8277328.1"/>
    <property type="molecule type" value="Genomic_DNA"/>
</dbReference>
<dbReference type="Pfam" id="PF03995">
    <property type="entry name" value="Inhibitor_I36"/>
    <property type="match status" value="1"/>
</dbReference>
<reference evidence="2 3" key="1">
    <citation type="submission" date="2022-06" db="EMBL/GenBank/DDBJ databases">
        <title>New Species of the Genus Actinoplanes, ActinopZanes ferrugineus.</title>
        <authorList>
            <person name="Ding P."/>
        </authorList>
    </citation>
    <scope>NUCLEOTIDE SEQUENCE [LARGE SCALE GENOMIC DNA]</scope>
    <source>
        <strain evidence="2 3">TRM88003</strain>
    </source>
</reference>